<dbReference type="PROSITE" id="PS50297">
    <property type="entry name" value="ANK_REP_REGION"/>
    <property type="match status" value="2"/>
</dbReference>
<dbReference type="SMART" id="SM00248">
    <property type="entry name" value="ANK"/>
    <property type="match status" value="3"/>
</dbReference>
<evidence type="ECO:0000256" key="6">
    <source>
        <dbReference type="ARBA" id="ARBA00022840"/>
    </source>
</evidence>
<dbReference type="Gene3D" id="1.25.40.20">
    <property type="entry name" value="Ankyrin repeat-containing domain"/>
    <property type="match status" value="2"/>
</dbReference>
<dbReference type="Pfam" id="PF12796">
    <property type="entry name" value="Ank_2"/>
    <property type="match status" value="1"/>
</dbReference>
<dbReference type="PANTHER" id="PTHR24363">
    <property type="entry name" value="SERINE/THREONINE PROTEIN KINASE"/>
    <property type="match status" value="1"/>
</dbReference>
<comment type="catalytic activity">
    <reaction evidence="8">
        <text>L-seryl-[protein] + ATP = O-phospho-L-seryl-[protein] + ADP + H(+)</text>
        <dbReference type="Rhea" id="RHEA:17989"/>
        <dbReference type="Rhea" id="RHEA-COMP:9863"/>
        <dbReference type="Rhea" id="RHEA-COMP:11604"/>
        <dbReference type="ChEBI" id="CHEBI:15378"/>
        <dbReference type="ChEBI" id="CHEBI:29999"/>
        <dbReference type="ChEBI" id="CHEBI:30616"/>
        <dbReference type="ChEBI" id="CHEBI:83421"/>
        <dbReference type="ChEBI" id="CHEBI:456216"/>
        <dbReference type="EC" id="2.7.11.1"/>
    </reaction>
</comment>
<dbReference type="eggNOG" id="COG0666">
    <property type="taxonomic scope" value="Bacteria"/>
</dbReference>
<evidence type="ECO:0000313" key="13">
    <source>
        <dbReference type="Proteomes" id="UP000010474"/>
    </source>
</evidence>
<keyword evidence="5 12" id="KW-0418">Kinase</keyword>
<keyword evidence="2 12" id="KW-0723">Serine/threonine-protein kinase</keyword>
<dbReference type="eggNOG" id="COG0515">
    <property type="taxonomic scope" value="Bacteria"/>
</dbReference>
<dbReference type="SMART" id="SM00220">
    <property type="entry name" value="S_TKc"/>
    <property type="match status" value="1"/>
</dbReference>
<dbReference type="Pfam" id="PF13637">
    <property type="entry name" value="Ank_4"/>
    <property type="match status" value="1"/>
</dbReference>
<dbReference type="Proteomes" id="UP000010474">
    <property type="component" value="Chromosome"/>
</dbReference>
<evidence type="ECO:0000256" key="10">
    <source>
        <dbReference type="PROSITE-ProRule" id="PRU10141"/>
    </source>
</evidence>
<evidence type="ECO:0000256" key="4">
    <source>
        <dbReference type="ARBA" id="ARBA00022741"/>
    </source>
</evidence>
<dbReference type="HOGENOM" id="CLU_029434_0_0_3"/>
<dbReference type="PANTHER" id="PTHR24363:SF0">
    <property type="entry name" value="SERINE_THREONINE KINASE LIKE DOMAIN CONTAINING 1"/>
    <property type="match status" value="1"/>
</dbReference>
<dbReference type="PROSITE" id="PS50011">
    <property type="entry name" value="PROTEIN_KINASE_DOM"/>
    <property type="match status" value="1"/>
</dbReference>
<feature type="repeat" description="ANK" evidence="9">
    <location>
        <begin position="465"/>
        <end position="497"/>
    </location>
</feature>
<evidence type="ECO:0000256" key="5">
    <source>
        <dbReference type="ARBA" id="ARBA00022777"/>
    </source>
</evidence>
<feature type="binding site" evidence="10">
    <location>
        <position position="54"/>
    </location>
    <ligand>
        <name>ATP</name>
        <dbReference type="ChEBI" id="CHEBI:30616"/>
    </ligand>
</feature>
<evidence type="ECO:0000256" key="9">
    <source>
        <dbReference type="PROSITE-ProRule" id="PRU00023"/>
    </source>
</evidence>
<keyword evidence="6 10" id="KW-0067">ATP-binding</keyword>
<keyword evidence="3" id="KW-0808">Transferase</keyword>
<dbReference type="InterPro" id="IPR017441">
    <property type="entry name" value="Protein_kinase_ATP_BS"/>
</dbReference>
<dbReference type="KEGG" id="acy:Anacy_1976"/>
<dbReference type="AlphaFoldDB" id="K9ZE48"/>
<evidence type="ECO:0000259" key="11">
    <source>
        <dbReference type="PROSITE" id="PS50011"/>
    </source>
</evidence>
<dbReference type="SUPFAM" id="SSF48403">
    <property type="entry name" value="Ankyrin repeat"/>
    <property type="match status" value="1"/>
</dbReference>
<dbReference type="Gene3D" id="1.10.510.10">
    <property type="entry name" value="Transferase(Phosphotransferase) domain 1"/>
    <property type="match status" value="1"/>
</dbReference>
<accession>K9ZE48</accession>
<evidence type="ECO:0000256" key="7">
    <source>
        <dbReference type="ARBA" id="ARBA00047899"/>
    </source>
</evidence>
<dbReference type="GO" id="GO:0005524">
    <property type="term" value="F:ATP binding"/>
    <property type="evidence" value="ECO:0007669"/>
    <property type="project" value="UniProtKB-UniRule"/>
</dbReference>
<protein>
    <recommendedName>
        <fullName evidence="1">non-specific serine/threonine protein kinase</fullName>
        <ecNumber evidence="1">2.7.11.1</ecNumber>
    </recommendedName>
</protein>
<comment type="catalytic activity">
    <reaction evidence="7">
        <text>L-threonyl-[protein] + ATP = O-phospho-L-threonyl-[protein] + ADP + H(+)</text>
        <dbReference type="Rhea" id="RHEA:46608"/>
        <dbReference type="Rhea" id="RHEA-COMP:11060"/>
        <dbReference type="Rhea" id="RHEA-COMP:11605"/>
        <dbReference type="ChEBI" id="CHEBI:15378"/>
        <dbReference type="ChEBI" id="CHEBI:30013"/>
        <dbReference type="ChEBI" id="CHEBI:30616"/>
        <dbReference type="ChEBI" id="CHEBI:61977"/>
        <dbReference type="ChEBI" id="CHEBI:456216"/>
        <dbReference type="EC" id="2.7.11.1"/>
    </reaction>
</comment>
<evidence type="ECO:0000256" key="2">
    <source>
        <dbReference type="ARBA" id="ARBA00022527"/>
    </source>
</evidence>
<keyword evidence="4 10" id="KW-0547">Nucleotide-binding</keyword>
<organism evidence="12 13">
    <name type="scientific">Anabaena cylindrica (strain ATCC 27899 / PCC 7122)</name>
    <dbReference type="NCBI Taxonomy" id="272123"/>
    <lineage>
        <taxon>Bacteria</taxon>
        <taxon>Bacillati</taxon>
        <taxon>Cyanobacteriota</taxon>
        <taxon>Cyanophyceae</taxon>
        <taxon>Nostocales</taxon>
        <taxon>Nostocaceae</taxon>
        <taxon>Anabaena</taxon>
    </lineage>
</organism>
<dbReference type="CDD" id="cd14014">
    <property type="entry name" value="STKc_PknB_like"/>
    <property type="match status" value="1"/>
</dbReference>
<evidence type="ECO:0000256" key="1">
    <source>
        <dbReference type="ARBA" id="ARBA00012513"/>
    </source>
</evidence>
<feature type="domain" description="Protein kinase" evidence="11">
    <location>
        <begin position="24"/>
        <end position="281"/>
    </location>
</feature>
<dbReference type="Pfam" id="PF00069">
    <property type="entry name" value="Pkinase"/>
    <property type="match status" value="1"/>
</dbReference>
<dbReference type="PATRIC" id="fig|272123.3.peg.2153"/>
<proteinExistence type="predicted"/>
<dbReference type="OrthoDB" id="5518868at2"/>
<dbReference type="InterPro" id="IPR011009">
    <property type="entry name" value="Kinase-like_dom_sf"/>
</dbReference>
<dbReference type="InterPro" id="IPR000719">
    <property type="entry name" value="Prot_kinase_dom"/>
</dbReference>
<dbReference type="InterPro" id="IPR036770">
    <property type="entry name" value="Ankyrin_rpt-contain_sf"/>
</dbReference>
<dbReference type="InterPro" id="IPR002110">
    <property type="entry name" value="Ankyrin_rpt"/>
</dbReference>
<evidence type="ECO:0000256" key="8">
    <source>
        <dbReference type="ARBA" id="ARBA00048679"/>
    </source>
</evidence>
<feature type="repeat" description="ANK" evidence="9">
    <location>
        <begin position="390"/>
        <end position="418"/>
    </location>
</feature>
<sequence>MDGSLHQLGDAIIDATKQPPCNRYRIINILGEGNSGITYAAEDITQPGVIVAIKVISFQQTQDWKVLELFEREAKVLEKLQHRGIPRYLNYFQIDTQSDRRFYIVQELAKGQSFAAWIEQGWRTNEIGIKQIARQILAILVYLQRLDPQVIHRDIKPQNIIRHEDGSLYLVDFGAVRDTYYSTFMRGSTVVGTYGYMAPEQFLGQAVTATDLYGLGATLLFLLTHRSPAELPQDGLSINFRDHVQVSDAFADWLEKLLEPDAKDRFPSAEAALLALRQPAKVVQETSQLSSQTAVIALIIGTFAAIGLGNAFKWKVWSSFGLAPRDICENIGIVQNYLQQGGNPNLRIKYRRQVLSWRGGSQWPLLFCVYPLASAELLLQYGADPNTVESGEPILYKAAFENNIDFMKLLLKYGANPNGKLYTKNTNGHLYKEEPILNQVILNGQQEVAEFLINNGADINAKDSNGNTALDIATMRYEVKIALMLLEKGAIANRESDSERLRDWQQELNNRNNK</sequence>
<reference evidence="13" key="1">
    <citation type="journal article" date="2013" name="Proc. Natl. Acad. Sci. U.S.A.">
        <title>Improving the coverage of the cyanobacterial phylum using diversity-driven genome sequencing.</title>
        <authorList>
            <person name="Shih P.M."/>
            <person name="Wu D."/>
            <person name="Latifi A."/>
            <person name="Axen S.D."/>
            <person name="Fewer D.P."/>
            <person name="Talla E."/>
            <person name="Calteau A."/>
            <person name="Cai F."/>
            <person name="Tandeau de Marsac N."/>
            <person name="Rippka R."/>
            <person name="Herdman M."/>
            <person name="Sivonen K."/>
            <person name="Coursin T."/>
            <person name="Laurent T."/>
            <person name="Goodwin L."/>
            <person name="Nolan M."/>
            <person name="Davenport K.W."/>
            <person name="Han C.S."/>
            <person name="Rubin E.M."/>
            <person name="Eisen J.A."/>
            <person name="Woyke T."/>
            <person name="Gugger M."/>
            <person name="Kerfeld C.A."/>
        </authorList>
    </citation>
    <scope>NUCLEOTIDE SEQUENCE [LARGE SCALE GENOMIC DNA]</scope>
    <source>
        <strain evidence="13">ATCC 27899 / PCC 7122</strain>
    </source>
</reference>
<dbReference type="SUPFAM" id="SSF56112">
    <property type="entry name" value="Protein kinase-like (PK-like)"/>
    <property type="match status" value="1"/>
</dbReference>
<dbReference type="RefSeq" id="WP_015214109.1">
    <property type="nucleotide sequence ID" value="NC_019771.1"/>
</dbReference>
<dbReference type="PROSITE" id="PS00107">
    <property type="entry name" value="PROTEIN_KINASE_ATP"/>
    <property type="match status" value="1"/>
</dbReference>
<keyword evidence="13" id="KW-1185">Reference proteome</keyword>
<dbReference type="EMBL" id="CP003659">
    <property type="protein sequence ID" value="AFZ57461.1"/>
    <property type="molecule type" value="Genomic_DNA"/>
</dbReference>
<feature type="repeat" description="ANK" evidence="9">
    <location>
        <begin position="432"/>
        <end position="464"/>
    </location>
</feature>
<keyword evidence="9" id="KW-0040">ANK repeat</keyword>
<dbReference type="GO" id="GO:0004674">
    <property type="term" value="F:protein serine/threonine kinase activity"/>
    <property type="evidence" value="ECO:0007669"/>
    <property type="project" value="UniProtKB-KW"/>
</dbReference>
<dbReference type="PROSITE" id="PS50088">
    <property type="entry name" value="ANK_REPEAT"/>
    <property type="match status" value="3"/>
</dbReference>
<dbReference type="EC" id="2.7.11.1" evidence="1"/>
<evidence type="ECO:0000313" key="12">
    <source>
        <dbReference type="EMBL" id="AFZ57461.1"/>
    </source>
</evidence>
<gene>
    <name evidence="12" type="ordered locus">Anacy_1976</name>
</gene>
<evidence type="ECO:0000256" key="3">
    <source>
        <dbReference type="ARBA" id="ARBA00022679"/>
    </source>
</evidence>
<dbReference type="STRING" id="272123.Anacy_1976"/>
<name>K9ZE48_ANACC</name>